<accession>A0A420HL19</accession>
<protein>
    <submittedName>
        <fullName evidence="7">Putative aromatic compound monooxygenase YhjG</fullName>
    </submittedName>
</protein>
<sequence length="566" mass="64317">MDTSVLIIGAGPTGLMLALELSLLKIPFRIIDANVTARPFYQSRALVVHSRTLELLARHDLAERFISTGSFSHEAHIFLNRSLLWKMKNTRNLMGDTIYPDSATVIQPLAEKFLEERLVEYGGTIEKGVIAERIVTDEDGEGVSVWIRCKKLAPENPKNYEEKEDLIRCKYVVGCDGMHSMVRTSAGINFKGTSYTEEFILADAQVEWSNQKGTYFFIDRGFMAFLPLGDKDLYRIVCRRPSSNKSLLSAFWTTPTTMRSREPSIYEFNDSIAALVPGSALIHNPTWLSTFRINSRLASTYNVGRLFLAGDAAHVHAPVGGQGMNSGIQDAVNLGWKLARVLHSTASTTLLSSYEIERRKIAKVTVHSTEIMFNVMSTTNLFKIWVRNFIWRWILPYFGDPNSADKIRRRLSQLSIRYRHSPIVNTAPGWRGKLRGGDRAPDGWLVNTRGDHVTLQGICKKPADYLILFSSDKSLDFLMDDIQWLKDRYLDLVVLCICNNKIIEGMKSIDSYADPEGRLHTLYEFDKPSYVLIRPDGYISNIGPLSLFEELRQWMNTQTQYKNDVE</sequence>
<dbReference type="InterPro" id="IPR002938">
    <property type="entry name" value="FAD-bd"/>
</dbReference>
<evidence type="ECO:0000256" key="1">
    <source>
        <dbReference type="ARBA" id="ARBA00001974"/>
    </source>
</evidence>
<evidence type="ECO:0000256" key="3">
    <source>
        <dbReference type="ARBA" id="ARBA00022630"/>
    </source>
</evidence>
<organism evidence="7 8">
    <name type="scientific">Erysiphe neolycopersici</name>
    <dbReference type="NCBI Taxonomy" id="212602"/>
    <lineage>
        <taxon>Eukaryota</taxon>
        <taxon>Fungi</taxon>
        <taxon>Dikarya</taxon>
        <taxon>Ascomycota</taxon>
        <taxon>Pezizomycotina</taxon>
        <taxon>Leotiomycetes</taxon>
        <taxon>Erysiphales</taxon>
        <taxon>Erysiphaceae</taxon>
        <taxon>Erysiphe</taxon>
    </lineage>
</organism>
<dbReference type="GO" id="GO:0016709">
    <property type="term" value="F:oxidoreductase activity, acting on paired donors, with incorporation or reduction of molecular oxygen, NAD(P)H as one donor, and incorporation of one atom of oxygen"/>
    <property type="evidence" value="ECO:0007669"/>
    <property type="project" value="UniProtKB-ARBA"/>
</dbReference>
<dbReference type="EMBL" id="MCFK01006976">
    <property type="protein sequence ID" value="RKF58120.1"/>
    <property type="molecule type" value="Genomic_DNA"/>
</dbReference>
<reference evidence="7 8" key="1">
    <citation type="journal article" date="2018" name="BMC Genomics">
        <title>Comparative genome analyses reveal sequence features reflecting distinct modes of host-adaptation between dicot and monocot powdery mildew.</title>
        <authorList>
            <person name="Wu Y."/>
            <person name="Ma X."/>
            <person name="Pan Z."/>
            <person name="Kale S.D."/>
            <person name="Song Y."/>
            <person name="King H."/>
            <person name="Zhang Q."/>
            <person name="Presley C."/>
            <person name="Deng X."/>
            <person name="Wei C.I."/>
            <person name="Xiao S."/>
        </authorList>
    </citation>
    <scope>NUCLEOTIDE SEQUENCE [LARGE SCALE GENOMIC DNA]</scope>
    <source>
        <strain evidence="7">UMSG2</strain>
    </source>
</reference>
<keyword evidence="4" id="KW-0274">FAD</keyword>
<dbReference type="OrthoDB" id="2096480at2759"/>
<gene>
    <name evidence="7" type="ORF">OnM2_069036</name>
</gene>
<name>A0A420HL19_9PEZI</name>
<dbReference type="Gene3D" id="3.40.30.120">
    <property type="match status" value="1"/>
</dbReference>
<dbReference type="Gene3D" id="3.30.70.2450">
    <property type="match status" value="1"/>
</dbReference>
<evidence type="ECO:0000313" key="7">
    <source>
        <dbReference type="EMBL" id="RKF58120.1"/>
    </source>
</evidence>
<dbReference type="Gene3D" id="3.50.50.60">
    <property type="entry name" value="FAD/NAD(P)-binding domain"/>
    <property type="match status" value="1"/>
</dbReference>
<evidence type="ECO:0000259" key="6">
    <source>
        <dbReference type="Pfam" id="PF01494"/>
    </source>
</evidence>
<dbReference type="PANTHER" id="PTHR43004:SF19">
    <property type="entry name" value="BINDING MONOOXYGENASE, PUTATIVE (JCVI)-RELATED"/>
    <property type="match status" value="1"/>
</dbReference>
<keyword evidence="8" id="KW-1185">Reference proteome</keyword>
<evidence type="ECO:0000256" key="4">
    <source>
        <dbReference type="ARBA" id="ARBA00022827"/>
    </source>
</evidence>
<keyword evidence="3" id="KW-0285">Flavoprotein</keyword>
<comment type="cofactor">
    <cofactor evidence="1">
        <name>FAD</name>
        <dbReference type="ChEBI" id="CHEBI:57692"/>
    </cofactor>
</comment>
<dbReference type="PRINTS" id="PR00420">
    <property type="entry name" value="RNGMNOXGNASE"/>
</dbReference>
<evidence type="ECO:0000313" key="8">
    <source>
        <dbReference type="Proteomes" id="UP000286134"/>
    </source>
</evidence>
<dbReference type="InterPro" id="IPR036249">
    <property type="entry name" value="Thioredoxin-like_sf"/>
</dbReference>
<dbReference type="Pfam" id="PF01494">
    <property type="entry name" value="FAD_binding_3"/>
    <property type="match status" value="1"/>
</dbReference>
<dbReference type="PANTHER" id="PTHR43004">
    <property type="entry name" value="TRK SYSTEM POTASSIUM UPTAKE PROTEIN"/>
    <property type="match status" value="1"/>
</dbReference>
<feature type="domain" description="FAD-binding" evidence="6">
    <location>
        <begin position="2"/>
        <end position="367"/>
    </location>
</feature>
<dbReference type="GO" id="GO:0071949">
    <property type="term" value="F:FAD binding"/>
    <property type="evidence" value="ECO:0007669"/>
    <property type="project" value="InterPro"/>
</dbReference>
<keyword evidence="5" id="KW-0560">Oxidoreductase</keyword>
<evidence type="ECO:0000256" key="5">
    <source>
        <dbReference type="ARBA" id="ARBA00023002"/>
    </source>
</evidence>
<proteinExistence type="inferred from homology"/>
<dbReference type="AlphaFoldDB" id="A0A420HL19"/>
<evidence type="ECO:0000256" key="2">
    <source>
        <dbReference type="ARBA" id="ARBA00007801"/>
    </source>
</evidence>
<dbReference type="SUPFAM" id="SSF51905">
    <property type="entry name" value="FAD/NAD(P)-binding domain"/>
    <property type="match status" value="1"/>
</dbReference>
<dbReference type="STRING" id="212602.A0A420HL19"/>
<comment type="caution">
    <text evidence="7">The sequence shown here is derived from an EMBL/GenBank/DDBJ whole genome shotgun (WGS) entry which is preliminary data.</text>
</comment>
<dbReference type="InterPro" id="IPR036188">
    <property type="entry name" value="FAD/NAD-bd_sf"/>
</dbReference>
<keyword evidence="7" id="KW-0503">Monooxygenase</keyword>
<dbReference type="SUPFAM" id="SSF52833">
    <property type="entry name" value="Thioredoxin-like"/>
    <property type="match status" value="1"/>
</dbReference>
<dbReference type="Proteomes" id="UP000286134">
    <property type="component" value="Unassembled WGS sequence"/>
</dbReference>
<comment type="similarity">
    <text evidence="2">Belongs to the PheA/TfdB FAD monooxygenase family.</text>
</comment>
<dbReference type="InterPro" id="IPR050641">
    <property type="entry name" value="RIFMO-like"/>
</dbReference>